<dbReference type="InterPro" id="IPR013491">
    <property type="entry name" value="Tape_meas_N"/>
</dbReference>
<feature type="domain" description="Tape measure protein N-terminal" evidence="2">
    <location>
        <begin position="199"/>
        <end position="397"/>
    </location>
</feature>
<dbReference type="Proteomes" id="UP000262210">
    <property type="component" value="Unassembled WGS sequence"/>
</dbReference>
<accession>A0A9C7QWG5</accession>
<dbReference type="RefSeq" id="WP_278431737.1">
    <property type="nucleotide sequence ID" value="NZ_DPSM01000028.1"/>
</dbReference>
<sequence>MAGNVIVTKTTNIIDFQTDNNSYSKAKKKIQSLKKEWEKVGGGYDKAKSKARPKGDAAEALIIRQQAKAKAKTIKDEAAAEKALARERIRAERKVQQIRAKSIRFNTAASSYNLTGKQRSAGLQEFGNLTRQFHAGKIAVGEYNAAVSALQANMRKQGRVGMKGQTLPVTAKVTRLDTSLIESAGGAITIAATVAVGKSVMNAGQDLQSLESGLSAVTGSSEAAAKEMQYLRDQSNRLGLDLIQTGKDFTSFYAAAKSSMTNSQIKNLFEGATEYGTVLGATAESQSLALKAFNQMASKGQIYSEELKGQLAESLPGAVDIFVKALQKTQNNANLTTQDLFKLMEGGKLMSKDILPAVADEMKLLARQGGALDKAIKSNRASFQRLKTAIQSSMGQFFEGGYGNSLTNTFDTLTEVLNDNSDSFKTWGHIAGQVIDGATEAFDVLYNSIVFTFRSIQAILKKLGVPTEALSKWADIGAYSMGVLLFAGSVWKLGSAIKWVIGFLNPLTKLLGVMQGISALGGADAVGTAVKKGPRGKPTPTPTGFIAKNASKLIKGFGILGTGYMGYELAGSQFGAQSDNVNAARAENRRPWGFLENAARSSGLYDLSNSMYPPPALVPATPTPTFNMPGGDALMNQFRVPGSSVLKLDQDTIKVDVNVKVDDGKITDLVAAEIADQSAKQINMMIAGAL</sequence>
<dbReference type="AlphaFoldDB" id="A0A9C7QWG5"/>
<feature type="coiled-coil region" evidence="1">
    <location>
        <begin position="64"/>
        <end position="101"/>
    </location>
</feature>
<dbReference type="Pfam" id="PF20155">
    <property type="entry name" value="TMP_3"/>
    <property type="match status" value="1"/>
</dbReference>
<evidence type="ECO:0000313" key="3">
    <source>
        <dbReference type="EMBL" id="HCK02105.1"/>
    </source>
</evidence>
<dbReference type="NCBIfam" id="TIGR02675">
    <property type="entry name" value="tape_meas_nterm"/>
    <property type="match status" value="1"/>
</dbReference>
<dbReference type="EMBL" id="DPSM01000028">
    <property type="protein sequence ID" value="HCK02105.1"/>
    <property type="molecule type" value="Genomic_DNA"/>
</dbReference>
<gene>
    <name evidence="3" type="ORF">DHV72_19080</name>
</gene>
<organism evidence="3 4">
    <name type="scientific">Serratia grimesii</name>
    <dbReference type="NCBI Taxonomy" id="82995"/>
    <lineage>
        <taxon>Bacteria</taxon>
        <taxon>Pseudomonadati</taxon>
        <taxon>Pseudomonadota</taxon>
        <taxon>Gammaproteobacteria</taxon>
        <taxon>Enterobacterales</taxon>
        <taxon>Yersiniaceae</taxon>
        <taxon>Serratia</taxon>
    </lineage>
</organism>
<evidence type="ECO:0000259" key="2">
    <source>
        <dbReference type="Pfam" id="PF20155"/>
    </source>
</evidence>
<proteinExistence type="predicted"/>
<reference evidence="3 4" key="1">
    <citation type="journal article" date="2018" name="Nat. Biotechnol.">
        <title>A standardized bacterial taxonomy based on genome phylogeny substantially revises the tree of life.</title>
        <authorList>
            <person name="Parks D.H."/>
            <person name="Chuvochina M."/>
            <person name="Waite D.W."/>
            <person name="Rinke C."/>
            <person name="Skarshewski A."/>
            <person name="Chaumeil P.A."/>
            <person name="Hugenholtz P."/>
        </authorList>
    </citation>
    <scope>NUCLEOTIDE SEQUENCE [LARGE SCALE GENOMIC DNA]</scope>
    <source>
        <strain evidence="3">UBA11264</strain>
    </source>
</reference>
<comment type="caution">
    <text evidence="3">The sequence shown here is derived from an EMBL/GenBank/DDBJ whole genome shotgun (WGS) entry which is preliminary data.</text>
</comment>
<keyword evidence="1" id="KW-0175">Coiled coil</keyword>
<evidence type="ECO:0000313" key="4">
    <source>
        <dbReference type="Proteomes" id="UP000262210"/>
    </source>
</evidence>
<evidence type="ECO:0000256" key="1">
    <source>
        <dbReference type="SAM" id="Coils"/>
    </source>
</evidence>
<name>A0A9C7QWG5_9GAMM</name>
<protein>
    <submittedName>
        <fullName evidence="3">Tail tape measure protein</fullName>
    </submittedName>
</protein>